<feature type="region of interest" description="Disordered" evidence="1">
    <location>
        <begin position="88"/>
        <end position="108"/>
    </location>
</feature>
<comment type="caution">
    <text evidence="2">The sequence shown here is derived from an EMBL/GenBank/DDBJ whole genome shotgun (WGS) entry which is preliminary data.</text>
</comment>
<dbReference type="Proteomes" id="UP001211907">
    <property type="component" value="Unassembled WGS sequence"/>
</dbReference>
<gene>
    <name evidence="2" type="ORF">HK100_008557</name>
</gene>
<keyword evidence="3" id="KW-1185">Reference proteome</keyword>
<sequence length="108" mass="12041">MDNNFASKKSTVTGEEEVAIDVVMERSGYDSVETVSQKIAKDQLSKAPTALIMSTIPTGRRMSAGTIARLEEKRAAQEENLTGLQIKKNLDMEEMEEELDEEEDKDES</sequence>
<evidence type="ECO:0000313" key="2">
    <source>
        <dbReference type="EMBL" id="KAJ3086841.1"/>
    </source>
</evidence>
<reference evidence="2" key="1">
    <citation type="submission" date="2020-05" db="EMBL/GenBank/DDBJ databases">
        <title>Phylogenomic resolution of chytrid fungi.</title>
        <authorList>
            <person name="Stajich J.E."/>
            <person name="Amses K."/>
            <person name="Simmons R."/>
            <person name="Seto K."/>
            <person name="Myers J."/>
            <person name="Bonds A."/>
            <person name="Quandt C.A."/>
            <person name="Barry K."/>
            <person name="Liu P."/>
            <person name="Grigoriev I."/>
            <person name="Longcore J.E."/>
            <person name="James T.Y."/>
        </authorList>
    </citation>
    <scope>NUCLEOTIDE SEQUENCE</scope>
    <source>
        <strain evidence="2">JEL0513</strain>
    </source>
</reference>
<name>A0AAD5SMR7_9FUNG</name>
<proteinExistence type="predicted"/>
<dbReference type="EMBL" id="JADGJH010004189">
    <property type="protein sequence ID" value="KAJ3086841.1"/>
    <property type="molecule type" value="Genomic_DNA"/>
</dbReference>
<accession>A0AAD5SMR7</accession>
<evidence type="ECO:0000313" key="3">
    <source>
        <dbReference type="Proteomes" id="UP001211907"/>
    </source>
</evidence>
<feature type="compositionally biased region" description="Acidic residues" evidence="1">
    <location>
        <begin position="92"/>
        <end position="108"/>
    </location>
</feature>
<dbReference type="AlphaFoldDB" id="A0AAD5SMR7"/>
<feature type="non-terminal residue" evidence="2">
    <location>
        <position position="108"/>
    </location>
</feature>
<organism evidence="2 3">
    <name type="scientific">Physocladia obscura</name>
    <dbReference type="NCBI Taxonomy" id="109957"/>
    <lineage>
        <taxon>Eukaryota</taxon>
        <taxon>Fungi</taxon>
        <taxon>Fungi incertae sedis</taxon>
        <taxon>Chytridiomycota</taxon>
        <taxon>Chytridiomycota incertae sedis</taxon>
        <taxon>Chytridiomycetes</taxon>
        <taxon>Chytridiales</taxon>
        <taxon>Chytriomycetaceae</taxon>
        <taxon>Physocladia</taxon>
    </lineage>
</organism>
<evidence type="ECO:0000256" key="1">
    <source>
        <dbReference type="SAM" id="MobiDB-lite"/>
    </source>
</evidence>
<protein>
    <submittedName>
        <fullName evidence="2">Uncharacterized protein</fullName>
    </submittedName>
</protein>